<organism evidence="2 3">
    <name type="scientific">Seminavis robusta</name>
    <dbReference type="NCBI Taxonomy" id="568900"/>
    <lineage>
        <taxon>Eukaryota</taxon>
        <taxon>Sar</taxon>
        <taxon>Stramenopiles</taxon>
        <taxon>Ochrophyta</taxon>
        <taxon>Bacillariophyta</taxon>
        <taxon>Bacillariophyceae</taxon>
        <taxon>Bacillariophycidae</taxon>
        <taxon>Naviculales</taxon>
        <taxon>Naviculaceae</taxon>
        <taxon>Seminavis</taxon>
    </lineage>
</organism>
<dbReference type="SUPFAM" id="SSF54695">
    <property type="entry name" value="POZ domain"/>
    <property type="match status" value="1"/>
</dbReference>
<accession>A0A9N8H4T4</accession>
<sequence>MATTETVKLNVGGTQFVVSRSLIEQHSTTMLARLVSDTWQKDPKKEIFIDRDGETFRFVIQFMRDSKVSLPMSKVSKTSLLDELRYFGFQNVDSNAINASCVSRELVDQIRLNNESHETRKTELSLKLCYEVLAHLAYTECCKSGRFGPVAIDHSLPRPKISTWNAEMFNEALAKYGIQGKLEGGSYPYSKVQVRVTRLED</sequence>
<dbReference type="PANTHER" id="PTHR14499:SF136">
    <property type="entry name" value="GH08630P"/>
    <property type="match status" value="1"/>
</dbReference>
<evidence type="ECO:0000313" key="3">
    <source>
        <dbReference type="Proteomes" id="UP001153069"/>
    </source>
</evidence>
<feature type="domain" description="BTB" evidence="1">
    <location>
        <begin position="5"/>
        <end position="72"/>
    </location>
</feature>
<protein>
    <submittedName>
        <fullName evidence="2">POZ domain-containing protein KCTD8</fullName>
    </submittedName>
</protein>
<dbReference type="OrthoDB" id="45549at2759"/>
<dbReference type="SMART" id="SM00225">
    <property type="entry name" value="BTB"/>
    <property type="match status" value="1"/>
</dbReference>
<dbReference type="GO" id="GO:0051260">
    <property type="term" value="P:protein homooligomerization"/>
    <property type="evidence" value="ECO:0007669"/>
    <property type="project" value="InterPro"/>
</dbReference>
<dbReference type="PANTHER" id="PTHR14499">
    <property type="entry name" value="POTASSIUM CHANNEL TETRAMERIZATION DOMAIN-CONTAINING"/>
    <property type="match status" value="1"/>
</dbReference>
<evidence type="ECO:0000313" key="2">
    <source>
        <dbReference type="EMBL" id="CAB9500846.1"/>
    </source>
</evidence>
<reference evidence="2" key="1">
    <citation type="submission" date="2020-06" db="EMBL/GenBank/DDBJ databases">
        <authorList>
            <consortium name="Plant Systems Biology data submission"/>
        </authorList>
    </citation>
    <scope>NUCLEOTIDE SEQUENCE</scope>
    <source>
        <strain evidence="2">D6</strain>
    </source>
</reference>
<dbReference type="InterPro" id="IPR003131">
    <property type="entry name" value="T1-type_BTB"/>
</dbReference>
<dbReference type="CDD" id="cd18316">
    <property type="entry name" value="BTB_POZ_KCTD-like"/>
    <property type="match status" value="1"/>
</dbReference>
<dbReference type="Gene3D" id="3.30.710.10">
    <property type="entry name" value="Potassium Channel Kv1.1, Chain A"/>
    <property type="match status" value="1"/>
</dbReference>
<gene>
    <name evidence="2" type="ORF">SEMRO_93_G048580.1</name>
</gene>
<dbReference type="EMBL" id="CAICTM010000092">
    <property type="protein sequence ID" value="CAB9500846.1"/>
    <property type="molecule type" value="Genomic_DNA"/>
</dbReference>
<dbReference type="PROSITE" id="PS50097">
    <property type="entry name" value="BTB"/>
    <property type="match status" value="1"/>
</dbReference>
<dbReference type="Proteomes" id="UP001153069">
    <property type="component" value="Unassembled WGS sequence"/>
</dbReference>
<comment type="caution">
    <text evidence="2">The sequence shown here is derived from an EMBL/GenBank/DDBJ whole genome shotgun (WGS) entry which is preliminary data.</text>
</comment>
<dbReference type="InterPro" id="IPR000210">
    <property type="entry name" value="BTB/POZ_dom"/>
</dbReference>
<proteinExistence type="predicted"/>
<dbReference type="AlphaFoldDB" id="A0A9N8H4T4"/>
<evidence type="ECO:0000259" key="1">
    <source>
        <dbReference type="PROSITE" id="PS50097"/>
    </source>
</evidence>
<dbReference type="Pfam" id="PF02214">
    <property type="entry name" value="BTB_2"/>
    <property type="match status" value="1"/>
</dbReference>
<dbReference type="InterPro" id="IPR011333">
    <property type="entry name" value="SKP1/BTB/POZ_sf"/>
</dbReference>
<name>A0A9N8H4T4_9STRA</name>
<keyword evidence="3" id="KW-1185">Reference proteome</keyword>